<proteinExistence type="predicted"/>
<sequence>MFLRLLLFFPFVLWASSVPIKPILTLDEFFNYVHIPSISLSPNGRNLLIHTRRSLWDSNSYENNLWVYGTETHEKVLITDKLSESFKPKWSPSGNQIVLLLNEKSNTNMKNETKHFSRSFKSQPKPEQHIYLYCIESQRLIPIPIGSEIPSIITWASNDSSLYFATTQSNPSNTDDHLNEGEWKDVIQYRQRKPSDESTIYYIHIDRKITLASTTMNIVRNVPFPITELLFSSSEQKLIFTSIKELFENTDNFEIYSINLHNTSSLSRLTTNKAFALNLQMSHDGKHVIFLMSRLESSKNSSVITQKRLYSLDLTNGQIQRLAKDFNGNIREFAIRPDDGLYILGQVGTNVQIYTQQSAKRYTILHHGLDGTYESISSSSSSSSPQKNSMIAFVYSSYGQAKEVYIVDSIKQLKFAKVITNENRLFSERNLPQVKTFKWTSDEDDCTIEGLLHYPPGKFESTNLPLLVLIHGGPYAASVNQFHLTAGAWASLAATEGWLVLEPNYRGSTGYGDQFLDEIRYEPLTRPGKDILSGVHRLIQDGIVDRNRLTVGGYSYGALLTNWLITQTTSFNAALSGAGSVDYVSTWGIMDLPLLIGYLMGGFPWNSSDIYTKQSSIYQLDKVRTPTLIVTGEVDIRVPAGQSFMLERALHYLGVPVQLLIFPTEGHSLRNNPWHGKIKVREELKWLKKYGHQNKSLLAQPVWG</sequence>
<name>A0A820XRR3_9BILA</name>
<dbReference type="AlphaFoldDB" id="A0A820XRR3"/>
<dbReference type="PANTHER" id="PTHR42776:SF27">
    <property type="entry name" value="DIPEPTIDYL PEPTIDASE FAMILY MEMBER 6"/>
    <property type="match status" value="1"/>
</dbReference>
<dbReference type="GO" id="GO:0006508">
    <property type="term" value="P:proteolysis"/>
    <property type="evidence" value="ECO:0007669"/>
    <property type="project" value="InterPro"/>
</dbReference>
<evidence type="ECO:0000256" key="1">
    <source>
        <dbReference type="ARBA" id="ARBA00022801"/>
    </source>
</evidence>
<dbReference type="Gene3D" id="2.120.10.30">
    <property type="entry name" value="TolB, C-terminal domain"/>
    <property type="match status" value="2"/>
</dbReference>
<feature type="signal peptide" evidence="2">
    <location>
        <begin position="1"/>
        <end position="17"/>
    </location>
</feature>
<dbReference type="SUPFAM" id="SSF53474">
    <property type="entry name" value="alpha/beta-Hydrolases"/>
    <property type="match status" value="1"/>
</dbReference>
<keyword evidence="1" id="KW-0378">Hydrolase</keyword>
<dbReference type="Pfam" id="PF00326">
    <property type="entry name" value="Peptidase_S9"/>
    <property type="match status" value="1"/>
</dbReference>
<dbReference type="GO" id="GO:0004252">
    <property type="term" value="F:serine-type endopeptidase activity"/>
    <property type="evidence" value="ECO:0007669"/>
    <property type="project" value="TreeGrafter"/>
</dbReference>
<dbReference type="OrthoDB" id="416344at2759"/>
<organism evidence="5 6">
    <name type="scientific">Rotaria socialis</name>
    <dbReference type="NCBI Taxonomy" id="392032"/>
    <lineage>
        <taxon>Eukaryota</taxon>
        <taxon>Metazoa</taxon>
        <taxon>Spiralia</taxon>
        <taxon>Gnathifera</taxon>
        <taxon>Rotifera</taxon>
        <taxon>Eurotatoria</taxon>
        <taxon>Bdelloidea</taxon>
        <taxon>Philodinida</taxon>
        <taxon>Philodinidae</taxon>
        <taxon>Rotaria</taxon>
    </lineage>
</organism>
<dbReference type="SUPFAM" id="SSF82171">
    <property type="entry name" value="DPP6 N-terminal domain-like"/>
    <property type="match status" value="1"/>
</dbReference>
<dbReference type="EMBL" id="CAJOBP010008534">
    <property type="protein sequence ID" value="CAF4536752.1"/>
    <property type="molecule type" value="Genomic_DNA"/>
</dbReference>
<dbReference type="Gene3D" id="3.40.50.1820">
    <property type="entry name" value="alpha/beta hydrolase"/>
    <property type="match status" value="1"/>
</dbReference>
<feature type="chain" id="PRO_5035623284" description="Peptidase S9 prolyl oligopeptidase catalytic domain-containing protein" evidence="2">
    <location>
        <begin position="18"/>
        <end position="704"/>
    </location>
</feature>
<feature type="domain" description="Peptidase S9 prolyl oligopeptidase catalytic" evidence="3">
    <location>
        <begin position="491"/>
        <end position="690"/>
    </location>
</feature>
<comment type="caution">
    <text evidence="5">The sequence shown here is derived from an EMBL/GenBank/DDBJ whole genome shotgun (WGS) entry which is preliminary data.</text>
</comment>
<gene>
    <name evidence="4" type="ORF">TIS948_LOCUS12805</name>
    <name evidence="5" type="ORF">UJA718_LOCUS28523</name>
</gene>
<reference evidence="5" key="1">
    <citation type="submission" date="2021-02" db="EMBL/GenBank/DDBJ databases">
        <authorList>
            <person name="Nowell W R."/>
        </authorList>
    </citation>
    <scope>NUCLEOTIDE SEQUENCE</scope>
</reference>
<protein>
    <recommendedName>
        <fullName evidence="3">Peptidase S9 prolyl oligopeptidase catalytic domain-containing protein</fullName>
    </recommendedName>
</protein>
<dbReference type="InterPro" id="IPR029058">
    <property type="entry name" value="AB_hydrolase_fold"/>
</dbReference>
<evidence type="ECO:0000313" key="6">
    <source>
        <dbReference type="Proteomes" id="UP000663873"/>
    </source>
</evidence>
<dbReference type="PANTHER" id="PTHR42776">
    <property type="entry name" value="SERINE PEPTIDASE S9 FAMILY MEMBER"/>
    <property type="match status" value="1"/>
</dbReference>
<dbReference type="Proteomes" id="UP000663825">
    <property type="component" value="Unassembled WGS sequence"/>
</dbReference>
<evidence type="ECO:0000259" key="3">
    <source>
        <dbReference type="Pfam" id="PF00326"/>
    </source>
</evidence>
<accession>A0A820XRR3</accession>
<dbReference type="Proteomes" id="UP000663873">
    <property type="component" value="Unassembled WGS sequence"/>
</dbReference>
<evidence type="ECO:0000256" key="2">
    <source>
        <dbReference type="SAM" id="SignalP"/>
    </source>
</evidence>
<dbReference type="InterPro" id="IPR011042">
    <property type="entry name" value="6-blade_b-propeller_TolB-like"/>
</dbReference>
<keyword evidence="2" id="KW-0732">Signal</keyword>
<dbReference type="InterPro" id="IPR001375">
    <property type="entry name" value="Peptidase_S9_cat"/>
</dbReference>
<evidence type="ECO:0000313" key="4">
    <source>
        <dbReference type="EMBL" id="CAF3204796.1"/>
    </source>
</evidence>
<keyword evidence="6" id="KW-1185">Reference proteome</keyword>
<evidence type="ECO:0000313" key="5">
    <source>
        <dbReference type="EMBL" id="CAF4536752.1"/>
    </source>
</evidence>
<dbReference type="EMBL" id="CAJNXB010001951">
    <property type="protein sequence ID" value="CAF3204796.1"/>
    <property type="molecule type" value="Genomic_DNA"/>
</dbReference>